<dbReference type="Proteomes" id="UP001152320">
    <property type="component" value="Chromosome 2"/>
</dbReference>
<keyword evidence="2" id="KW-1185">Reference proteome</keyword>
<comment type="caution">
    <text evidence="1">The sequence shown here is derived from an EMBL/GenBank/DDBJ whole genome shotgun (WGS) entry which is preliminary data.</text>
</comment>
<evidence type="ECO:0000313" key="1">
    <source>
        <dbReference type="EMBL" id="KAJ8046578.1"/>
    </source>
</evidence>
<gene>
    <name evidence="1" type="ORF">HOLleu_05294</name>
</gene>
<organism evidence="1 2">
    <name type="scientific">Holothuria leucospilota</name>
    <name type="common">Black long sea cucumber</name>
    <name type="synonym">Mertensiothuria leucospilota</name>
    <dbReference type="NCBI Taxonomy" id="206669"/>
    <lineage>
        <taxon>Eukaryota</taxon>
        <taxon>Metazoa</taxon>
        <taxon>Echinodermata</taxon>
        <taxon>Eleutherozoa</taxon>
        <taxon>Echinozoa</taxon>
        <taxon>Holothuroidea</taxon>
        <taxon>Aspidochirotacea</taxon>
        <taxon>Aspidochirotida</taxon>
        <taxon>Holothuriidae</taxon>
        <taxon>Holothuria</taxon>
    </lineage>
</organism>
<dbReference type="EMBL" id="JAIZAY010000002">
    <property type="protein sequence ID" value="KAJ8046578.1"/>
    <property type="molecule type" value="Genomic_DNA"/>
</dbReference>
<sequence>MMLFVLLQISTSRGKARLMNSKCSIFTVQNGRGLVTTVASTCGYVTMNTPSIIGVKVRTSGINCCLTVGTDDF</sequence>
<reference evidence="1" key="1">
    <citation type="submission" date="2021-10" db="EMBL/GenBank/DDBJ databases">
        <title>Tropical sea cucumber genome reveals ecological adaptation and Cuvierian tubules defense mechanism.</title>
        <authorList>
            <person name="Chen T."/>
        </authorList>
    </citation>
    <scope>NUCLEOTIDE SEQUENCE</scope>
    <source>
        <strain evidence="1">Nanhai2018</strain>
        <tissue evidence="1">Muscle</tissue>
    </source>
</reference>
<evidence type="ECO:0000313" key="2">
    <source>
        <dbReference type="Proteomes" id="UP001152320"/>
    </source>
</evidence>
<proteinExistence type="predicted"/>
<protein>
    <submittedName>
        <fullName evidence="1">Uncharacterized protein</fullName>
    </submittedName>
</protein>
<dbReference type="AlphaFoldDB" id="A0A9Q1CJV2"/>
<accession>A0A9Q1CJV2</accession>
<name>A0A9Q1CJV2_HOLLE</name>